<dbReference type="AlphaFoldDB" id="A0A382DVM7"/>
<feature type="non-terminal residue" evidence="15">
    <location>
        <position position="208"/>
    </location>
</feature>
<dbReference type="Gene3D" id="1.10.1670.10">
    <property type="entry name" value="Helix-hairpin-Helix base-excision DNA repair enzymes (C-terminal)"/>
    <property type="match status" value="1"/>
</dbReference>
<keyword evidence="10" id="KW-0408">Iron</keyword>
<dbReference type="InterPro" id="IPR023170">
    <property type="entry name" value="HhH_base_excis_C"/>
</dbReference>
<dbReference type="GO" id="GO:0051539">
    <property type="term" value="F:4 iron, 4 sulfur cluster binding"/>
    <property type="evidence" value="ECO:0007669"/>
    <property type="project" value="UniProtKB-KW"/>
</dbReference>
<evidence type="ECO:0000256" key="1">
    <source>
        <dbReference type="ARBA" id="ARBA00000843"/>
    </source>
</evidence>
<evidence type="ECO:0000256" key="8">
    <source>
        <dbReference type="ARBA" id="ARBA00022763"/>
    </source>
</evidence>
<evidence type="ECO:0000256" key="12">
    <source>
        <dbReference type="ARBA" id="ARBA00023204"/>
    </source>
</evidence>
<dbReference type="InterPro" id="IPR004036">
    <property type="entry name" value="Endonuclease-III-like_CS2"/>
</dbReference>
<dbReference type="PIRSF" id="PIRSF001435">
    <property type="entry name" value="Nth"/>
    <property type="match status" value="1"/>
</dbReference>
<feature type="domain" description="HhH-GPD" evidence="14">
    <location>
        <begin position="42"/>
        <end position="188"/>
    </location>
</feature>
<evidence type="ECO:0000256" key="7">
    <source>
        <dbReference type="ARBA" id="ARBA00022723"/>
    </source>
</evidence>
<keyword evidence="12" id="KW-0234">DNA repair</keyword>
<dbReference type="GO" id="GO:0006298">
    <property type="term" value="P:mismatch repair"/>
    <property type="evidence" value="ECO:0007669"/>
    <property type="project" value="TreeGrafter"/>
</dbReference>
<dbReference type="EC" id="3.2.2.31" evidence="4"/>
<evidence type="ECO:0000256" key="5">
    <source>
        <dbReference type="ARBA" id="ARBA00022023"/>
    </source>
</evidence>
<dbReference type="PROSITE" id="PS01155">
    <property type="entry name" value="ENDONUCLEASE_III_2"/>
    <property type="match status" value="1"/>
</dbReference>
<evidence type="ECO:0000256" key="11">
    <source>
        <dbReference type="ARBA" id="ARBA00023014"/>
    </source>
</evidence>
<gene>
    <name evidence="15" type="ORF">METZ01_LOCUS194471</name>
</gene>
<comment type="cofactor">
    <cofactor evidence="2">
        <name>[4Fe-4S] cluster</name>
        <dbReference type="ChEBI" id="CHEBI:49883"/>
    </cofactor>
</comment>
<evidence type="ECO:0000256" key="3">
    <source>
        <dbReference type="ARBA" id="ARBA00008343"/>
    </source>
</evidence>
<dbReference type="InterPro" id="IPR044298">
    <property type="entry name" value="MIG/MutY"/>
</dbReference>
<dbReference type="InterPro" id="IPR003265">
    <property type="entry name" value="HhH-GPD_domain"/>
</dbReference>
<evidence type="ECO:0000256" key="9">
    <source>
        <dbReference type="ARBA" id="ARBA00022801"/>
    </source>
</evidence>
<dbReference type="EMBL" id="UINC01040982">
    <property type="protein sequence ID" value="SVB41617.1"/>
    <property type="molecule type" value="Genomic_DNA"/>
</dbReference>
<keyword evidence="9" id="KW-0378">Hydrolase</keyword>
<evidence type="ECO:0000256" key="2">
    <source>
        <dbReference type="ARBA" id="ARBA00001966"/>
    </source>
</evidence>
<dbReference type="GO" id="GO:0035485">
    <property type="term" value="F:adenine/guanine mispair binding"/>
    <property type="evidence" value="ECO:0007669"/>
    <property type="project" value="TreeGrafter"/>
</dbReference>
<comment type="similarity">
    <text evidence="3">Belongs to the Nth/MutY family.</text>
</comment>
<dbReference type="GO" id="GO:0046872">
    <property type="term" value="F:metal ion binding"/>
    <property type="evidence" value="ECO:0007669"/>
    <property type="project" value="UniProtKB-KW"/>
</dbReference>
<dbReference type="Gene3D" id="1.10.340.30">
    <property type="entry name" value="Hypothetical protein, domain 2"/>
    <property type="match status" value="1"/>
</dbReference>
<evidence type="ECO:0000256" key="10">
    <source>
        <dbReference type="ARBA" id="ARBA00023004"/>
    </source>
</evidence>
<evidence type="ECO:0000313" key="15">
    <source>
        <dbReference type="EMBL" id="SVB41617.1"/>
    </source>
</evidence>
<keyword evidence="8" id="KW-0227">DNA damage</keyword>
<dbReference type="GO" id="GO:0032357">
    <property type="term" value="F:oxidized purine DNA binding"/>
    <property type="evidence" value="ECO:0007669"/>
    <property type="project" value="TreeGrafter"/>
</dbReference>
<name>A0A382DVM7_9ZZZZ</name>
<protein>
    <recommendedName>
        <fullName evidence="5">Adenine DNA glycosylase</fullName>
        <ecNumber evidence="4">3.2.2.31</ecNumber>
    </recommendedName>
</protein>
<dbReference type="CDD" id="cd00056">
    <property type="entry name" value="ENDO3c"/>
    <property type="match status" value="1"/>
</dbReference>
<proteinExistence type="inferred from homology"/>
<evidence type="ECO:0000256" key="13">
    <source>
        <dbReference type="ARBA" id="ARBA00023295"/>
    </source>
</evidence>
<dbReference type="InterPro" id="IPR000445">
    <property type="entry name" value="HhH_motif"/>
</dbReference>
<accession>A0A382DVM7</accession>
<dbReference type="PANTHER" id="PTHR42944:SF1">
    <property type="entry name" value="ADENINE DNA GLYCOSYLASE"/>
    <property type="match status" value="1"/>
</dbReference>
<evidence type="ECO:0000259" key="14">
    <source>
        <dbReference type="SMART" id="SM00478"/>
    </source>
</evidence>
<evidence type="ECO:0000256" key="4">
    <source>
        <dbReference type="ARBA" id="ARBA00012045"/>
    </source>
</evidence>
<keyword evidence="11" id="KW-0411">Iron-sulfur</keyword>
<dbReference type="GO" id="GO:0006284">
    <property type="term" value="P:base-excision repair"/>
    <property type="evidence" value="ECO:0007669"/>
    <property type="project" value="InterPro"/>
</dbReference>
<dbReference type="PANTHER" id="PTHR42944">
    <property type="entry name" value="ADENINE DNA GLYCOSYLASE"/>
    <property type="match status" value="1"/>
</dbReference>
<dbReference type="Pfam" id="PF00633">
    <property type="entry name" value="HHH"/>
    <property type="match status" value="1"/>
</dbReference>
<comment type="catalytic activity">
    <reaction evidence="1">
        <text>Hydrolyzes free adenine bases from 7,8-dihydro-8-oxoguanine:adenine mismatched double-stranded DNA, leaving an apurinic site.</text>
        <dbReference type="EC" id="3.2.2.31"/>
    </reaction>
</comment>
<dbReference type="InterPro" id="IPR011257">
    <property type="entry name" value="DNA_glycosylase"/>
</dbReference>
<organism evidence="15">
    <name type="scientific">marine metagenome</name>
    <dbReference type="NCBI Taxonomy" id="408172"/>
    <lineage>
        <taxon>unclassified sequences</taxon>
        <taxon>metagenomes</taxon>
        <taxon>ecological metagenomes</taxon>
    </lineage>
</organism>
<sequence length="208" mass="23568">MADLPDQKIINGLLLDYYDAQGRELPWRKNCDPYRVWVSEVMLQQTRVDTVVPYFNRWIEKFPQLSDLAHASEESVLNVWQGLGYYSRAHNLLKAIRIVAKDMNGLIPRDPIELRELPGIGEYTANAIASIAYDHPVVAIDANLRRVLSRLFDLPDPSPAELKCRATSLLDANRPGDWNQALMDLGATICIPKNPICEKCPVENHCKS</sequence>
<dbReference type="FunFam" id="1.10.340.30:FF:000002">
    <property type="entry name" value="Adenine DNA glycosylase"/>
    <property type="match status" value="1"/>
</dbReference>
<dbReference type="SUPFAM" id="SSF48150">
    <property type="entry name" value="DNA-glycosylase"/>
    <property type="match status" value="1"/>
</dbReference>
<evidence type="ECO:0000256" key="6">
    <source>
        <dbReference type="ARBA" id="ARBA00022485"/>
    </source>
</evidence>
<reference evidence="15" key="1">
    <citation type="submission" date="2018-05" db="EMBL/GenBank/DDBJ databases">
        <authorList>
            <person name="Lanie J.A."/>
            <person name="Ng W.-L."/>
            <person name="Kazmierczak K.M."/>
            <person name="Andrzejewski T.M."/>
            <person name="Davidsen T.M."/>
            <person name="Wayne K.J."/>
            <person name="Tettelin H."/>
            <person name="Glass J.I."/>
            <person name="Rusch D."/>
            <person name="Podicherti R."/>
            <person name="Tsui H.-C.T."/>
            <person name="Winkler M.E."/>
        </authorList>
    </citation>
    <scope>NUCLEOTIDE SEQUENCE</scope>
</reference>
<keyword evidence="13" id="KW-0326">Glycosidase</keyword>
<dbReference type="Pfam" id="PF00730">
    <property type="entry name" value="HhH-GPD"/>
    <property type="match status" value="1"/>
</dbReference>
<keyword evidence="6" id="KW-0004">4Fe-4S</keyword>
<dbReference type="GO" id="GO:0034039">
    <property type="term" value="F:8-oxo-7,8-dihydroguanine DNA N-glycosylase activity"/>
    <property type="evidence" value="ECO:0007669"/>
    <property type="project" value="TreeGrafter"/>
</dbReference>
<keyword evidence="7" id="KW-0479">Metal-binding</keyword>
<dbReference type="SMART" id="SM00478">
    <property type="entry name" value="ENDO3c"/>
    <property type="match status" value="1"/>
</dbReference>
<dbReference type="GO" id="GO:0000701">
    <property type="term" value="F:purine-specific mismatch base pair DNA N-glycosylase activity"/>
    <property type="evidence" value="ECO:0007669"/>
    <property type="project" value="UniProtKB-EC"/>
</dbReference>